<dbReference type="InterPro" id="IPR017972">
    <property type="entry name" value="Cyt_P450_CS"/>
</dbReference>
<dbReference type="CDD" id="cd20617">
    <property type="entry name" value="CYP1_2-like"/>
    <property type="match status" value="1"/>
</dbReference>
<dbReference type="PROSITE" id="PS00086">
    <property type="entry name" value="CYTOCHROME_P450"/>
    <property type="match status" value="1"/>
</dbReference>
<dbReference type="Gene3D" id="1.10.630.10">
    <property type="entry name" value="Cytochrome P450"/>
    <property type="match status" value="1"/>
</dbReference>
<accession>A0A0B1TI52</accession>
<dbReference type="OrthoDB" id="2789670at2759"/>
<dbReference type="EMBL" id="KN550090">
    <property type="protein sequence ID" value="KHJ95075.1"/>
    <property type="molecule type" value="Genomic_DNA"/>
</dbReference>
<feature type="binding site" description="axial binding residue" evidence="7">
    <location>
        <position position="359"/>
    </location>
    <ligand>
        <name>heme</name>
        <dbReference type="ChEBI" id="CHEBI:30413"/>
    </ligand>
    <ligandPart>
        <name>Fe</name>
        <dbReference type="ChEBI" id="CHEBI:18248"/>
    </ligandPart>
</feature>
<keyword evidence="3 7" id="KW-0479">Metal-binding</keyword>
<organism evidence="9 10">
    <name type="scientific">Oesophagostomum dentatum</name>
    <name type="common">Nodular worm</name>
    <dbReference type="NCBI Taxonomy" id="61180"/>
    <lineage>
        <taxon>Eukaryota</taxon>
        <taxon>Metazoa</taxon>
        <taxon>Ecdysozoa</taxon>
        <taxon>Nematoda</taxon>
        <taxon>Chromadorea</taxon>
        <taxon>Rhabditida</taxon>
        <taxon>Rhabditina</taxon>
        <taxon>Rhabditomorpha</taxon>
        <taxon>Strongyloidea</taxon>
        <taxon>Strongylidae</taxon>
        <taxon>Oesophagostomum</taxon>
    </lineage>
</organism>
<dbReference type="GO" id="GO:0020037">
    <property type="term" value="F:heme binding"/>
    <property type="evidence" value="ECO:0007669"/>
    <property type="project" value="InterPro"/>
</dbReference>
<keyword evidence="10" id="KW-1185">Reference proteome</keyword>
<dbReference type="Pfam" id="PF00067">
    <property type="entry name" value="p450"/>
    <property type="match status" value="1"/>
</dbReference>
<dbReference type="PANTHER" id="PTHR24300:SF375">
    <property type="entry name" value="CYTOCHROME P450 FAMILY"/>
    <property type="match status" value="1"/>
</dbReference>
<dbReference type="GO" id="GO:0006805">
    <property type="term" value="P:xenobiotic metabolic process"/>
    <property type="evidence" value="ECO:0007669"/>
    <property type="project" value="TreeGrafter"/>
</dbReference>
<dbReference type="AlphaFoldDB" id="A0A0B1TI52"/>
<evidence type="ECO:0000313" key="9">
    <source>
        <dbReference type="EMBL" id="KHJ95075.1"/>
    </source>
</evidence>
<dbReference type="GO" id="GO:0016712">
    <property type="term" value="F:oxidoreductase activity, acting on paired donors, with incorporation or reduction of molecular oxygen, reduced flavin or flavoprotein as one donor, and incorporation of one atom of oxygen"/>
    <property type="evidence" value="ECO:0007669"/>
    <property type="project" value="TreeGrafter"/>
</dbReference>
<evidence type="ECO:0000256" key="6">
    <source>
        <dbReference type="ARBA" id="ARBA00023033"/>
    </source>
</evidence>
<name>A0A0B1TI52_OESDE</name>
<evidence type="ECO:0000256" key="2">
    <source>
        <dbReference type="ARBA" id="ARBA00010617"/>
    </source>
</evidence>
<reference evidence="9 10" key="1">
    <citation type="submission" date="2014-03" db="EMBL/GenBank/DDBJ databases">
        <title>Draft genome of the hookworm Oesophagostomum dentatum.</title>
        <authorList>
            <person name="Mitreva M."/>
        </authorList>
    </citation>
    <scope>NUCLEOTIDE SEQUENCE [LARGE SCALE GENOMIC DNA]</scope>
    <source>
        <strain evidence="9 10">OD-Hann</strain>
    </source>
</reference>
<dbReference type="GO" id="GO:0006082">
    <property type="term" value="P:organic acid metabolic process"/>
    <property type="evidence" value="ECO:0007669"/>
    <property type="project" value="TreeGrafter"/>
</dbReference>
<dbReference type="GO" id="GO:0005737">
    <property type="term" value="C:cytoplasm"/>
    <property type="evidence" value="ECO:0007669"/>
    <property type="project" value="TreeGrafter"/>
</dbReference>
<dbReference type="SUPFAM" id="SSF48264">
    <property type="entry name" value="Cytochrome P450"/>
    <property type="match status" value="1"/>
</dbReference>
<protein>
    <submittedName>
        <fullName evidence="9">Unspecific monooxygenase</fullName>
    </submittedName>
</protein>
<evidence type="ECO:0000256" key="4">
    <source>
        <dbReference type="ARBA" id="ARBA00023002"/>
    </source>
</evidence>
<evidence type="ECO:0000256" key="8">
    <source>
        <dbReference type="RuleBase" id="RU000461"/>
    </source>
</evidence>
<comment type="cofactor">
    <cofactor evidence="1 7">
        <name>heme</name>
        <dbReference type="ChEBI" id="CHEBI:30413"/>
    </cofactor>
</comment>
<keyword evidence="4 8" id="KW-0560">Oxidoreductase</keyword>
<evidence type="ECO:0000256" key="5">
    <source>
        <dbReference type="ARBA" id="ARBA00023004"/>
    </source>
</evidence>
<sequence>MVNNGSNYTSRYTPYMLDVKREGRGTVFSNGEFWADHRRFTLRTLRDFGLGSNILEDRIMDEFHYHFDRLEKSMVNGKTTIMAGEFFDLLVGSVINRMIFSERFTEENAEEFFRVKHELDQTWMSLTAFDTALEKWTLNLPLIEKRWKRMISPQEKLIEFINKRVNQRKSDIANGKHILEEMGQDFVDAYLIKMEADRRDGVDVSRIYKDEDLLFDLFDLWIAGHETTSITMVWGFMHLIKNPEVVAKIRNEISSITNGNRHISLADKKDTPYLNWTVLEIQRLASILNMNIWRRNEKSCVIGGHYVPAGTPIAAEMSLIMSDEKYFDNPTKFDPDRYGRAGKSLEQQVIPFGLGKRACMGESLAKAEIYLVLANMVSRYDFSEDPSAPIDMLTSTPDGVMRRPKTYKMVLSMI</sequence>
<dbReference type="InterPro" id="IPR050182">
    <property type="entry name" value="Cytochrome_P450_fam2"/>
</dbReference>
<dbReference type="Proteomes" id="UP000053660">
    <property type="component" value="Unassembled WGS sequence"/>
</dbReference>
<evidence type="ECO:0000256" key="3">
    <source>
        <dbReference type="ARBA" id="ARBA00022723"/>
    </source>
</evidence>
<comment type="similarity">
    <text evidence="2 8">Belongs to the cytochrome P450 family.</text>
</comment>
<dbReference type="FunFam" id="1.10.630.10:FF:000036">
    <property type="entry name" value="CYtochrome P450 family"/>
    <property type="match status" value="1"/>
</dbReference>
<dbReference type="InterPro" id="IPR001128">
    <property type="entry name" value="Cyt_P450"/>
</dbReference>
<keyword evidence="6 8" id="KW-0503">Monooxygenase</keyword>
<dbReference type="PRINTS" id="PR00385">
    <property type="entry name" value="P450"/>
</dbReference>
<gene>
    <name evidence="9" type="ORF">OESDEN_04987</name>
</gene>
<dbReference type="GO" id="GO:0005506">
    <property type="term" value="F:iron ion binding"/>
    <property type="evidence" value="ECO:0007669"/>
    <property type="project" value="InterPro"/>
</dbReference>
<dbReference type="PANTHER" id="PTHR24300">
    <property type="entry name" value="CYTOCHROME P450 508A4-RELATED"/>
    <property type="match status" value="1"/>
</dbReference>
<evidence type="ECO:0000256" key="1">
    <source>
        <dbReference type="ARBA" id="ARBA00001971"/>
    </source>
</evidence>
<keyword evidence="5 7" id="KW-0408">Iron</keyword>
<proteinExistence type="inferred from homology"/>
<dbReference type="InterPro" id="IPR036396">
    <property type="entry name" value="Cyt_P450_sf"/>
</dbReference>
<dbReference type="PRINTS" id="PR00463">
    <property type="entry name" value="EP450I"/>
</dbReference>
<dbReference type="InterPro" id="IPR002401">
    <property type="entry name" value="Cyt_P450_E_grp-I"/>
</dbReference>
<evidence type="ECO:0000256" key="7">
    <source>
        <dbReference type="PIRSR" id="PIRSR602401-1"/>
    </source>
</evidence>
<evidence type="ECO:0000313" key="10">
    <source>
        <dbReference type="Proteomes" id="UP000053660"/>
    </source>
</evidence>
<keyword evidence="7 8" id="KW-0349">Heme</keyword>